<evidence type="ECO:0000313" key="2">
    <source>
        <dbReference type="EMBL" id="MDL5055932.1"/>
    </source>
</evidence>
<reference evidence="2 3" key="1">
    <citation type="submission" date="2023-06" db="EMBL/GenBank/DDBJ databases">
        <title>Whole genome sequence of Oscillatoria calcuttensis NRMC-F 0142.</title>
        <authorList>
            <person name="Shakena Fathima T."/>
            <person name="Muralitharan G."/>
            <person name="Thajuddin N."/>
        </authorList>
    </citation>
    <scope>NUCLEOTIDE SEQUENCE [LARGE SCALE GENOMIC DNA]</scope>
    <source>
        <strain evidence="2 3">NRMC-F 0142</strain>
    </source>
</reference>
<evidence type="ECO:0000256" key="1">
    <source>
        <dbReference type="SAM" id="Coils"/>
    </source>
</evidence>
<evidence type="ECO:0000313" key="3">
    <source>
        <dbReference type="Proteomes" id="UP001230986"/>
    </source>
</evidence>
<name>A0ABT7LV63_9CYAN</name>
<dbReference type="RefSeq" id="WP_286004042.1">
    <property type="nucleotide sequence ID" value="NZ_JASVEJ010000001.1"/>
</dbReference>
<comment type="caution">
    <text evidence="2">The sequence shown here is derived from an EMBL/GenBank/DDBJ whole genome shotgun (WGS) entry which is preliminary data.</text>
</comment>
<keyword evidence="3" id="KW-1185">Reference proteome</keyword>
<feature type="coiled-coil region" evidence="1">
    <location>
        <begin position="90"/>
        <end position="117"/>
    </location>
</feature>
<protein>
    <submittedName>
        <fullName evidence="2">Uncharacterized protein</fullName>
    </submittedName>
</protein>
<gene>
    <name evidence="2" type="ORF">QQ055_00315</name>
</gene>
<sequence length="120" mass="14251">MPNKNRKLILRDSEFVKALSREFVEILRIETERAMQEVPDGAWDVNADEKTKIGDLFLWDETRRFYSFWNLAHELFTVEPLPEYHRASLIEALEREKAKNETRNAEIDAEIERLRSEDAV</sequence>
<dbReference type="Proteomes" id="UP001230986">
    <property type="component" value="Unassembled WGS sequence"/>
</dbReference>
<keyword evidence="1" id="KW-0175">Coiled coil</keyword>
<organism evidence="2 3">
    <name type="scientific">Geitlerinema calcuttense NRMC-F 0142</name>
    <dbReference type="NCBI Taxonomy" id="2922238"/>
    <lineage>
        <taxon>Bacteria</taxon>
        <taxon>Bacillati</taxon>
        <taxon>Cyanobacteriota</taxon>
        <taxon>Cyanophyceae</taxon>
        <taxon>Geitlerinematales</taxon>
        <taxon>Geitlerinemataceae</taxon>
        <taxon>Geitlerinema</taxon>
    </lineage>
</organism>
<proteinExistence type="predicted"/>
<accession>A0ABT7LV63</accession>
<dbReference type="EMBL" id="JASVEJ010000001">
    <property type="protein sequence ID" value="MDL5055932.1"/>
    <property type="molecule type" value="Genomic_DNA"/>
</dbReference>